<proteinExistence type="predicted"/>
<dbReference type="OrthoDB" id="36975at2"/>
<sequence length="243" mass="27925">MKLTYIYHSGFAIEAEEVTIIIDYYQDSSETHPDQGVVHDYLLQRPGKIYVLSTHFHADHFNRDILAWKEKRPDIIYLFSRDILAQKKASKAEGNYIRKSQVYKDDQLRIEAFGSTDAGISYLIDVQGMRIFHAGDLNNWHWSEESTEKEVRKAEGDFLAEVKLLQAKAPAIDVVMFPVDSRLGKDYFRGATQFVERIKTSIFVPMHFGEDYKGGNAFAETAGKHGCRFITITQRGETFDINK</sequence>
<name>A0A069D7S9_9BACE</name>
<dbReference type="RefSeq" id="WP_024996199.1">
    <property type="nucleotide sequence ID" value="NZ_ATZI01000005.1"/>
</dbReference>
<reference evidence="1 2" key="1">
    <citation type="journal article" date="2015" name="Microbes Environ.">
        <title>Distribution and evolution of nitrogen fixation genes in the phylum bacteroidetes.</title>
        <authorList>
            <person name="Inoue J."/>
            <person name="Oshima K."/>
            <person name="Suda W."/>
            <person name="Sakamoto M."/>
            <person name="Iino T."/>
            <person name="Noda S."/>
            <person name="Hongoh Y."/>
            <person name="Hattori M."/>
            <person name="Ohkuma M."/>
        </authorList>
    </citation>
    <scope>NUCLEOTIDE SEQUENCE [LARGE SCALE GENOMIC DNA]</scope>
    <source>
        <strain evidence="1 2">JCM 15093</strain>
    </source>
</reference>
<evidence type="ECO:0000313" key="1">
    <source>
        <dbReference type="EMBL" id="GAK36249.1"/>
    </source>
</evidence>
<dbReference type="Gene3D" id="3.60.15.10">
    <property type="entry name" value="Ribonuclease Z/Hydroxyacylglutathione hydrolase-like"/>
    <property type="match status" value="1"/>
</dbReference>
<evidence type="ECO:0000313" key="2">
    <source>
        <dbReference type="Proteomes" id="UP000027601"/>
    </source>
</evidence>
<comment type="caution">
    <text evidence="1">The sequence shown here is derived from an EMBL/GenBank/DDBJ whole genome shotgun (WGS) entry which is preliminary data.</text>
</comment>
<dbReference type="AlphaFoldDB" id="A0A069D7S9"/>
<dbReference type="SUPFAM" id="SSF56281">
    <property type="entry name" value="Metallo-hydrolase/oxidoreductase"/>
    <property type="match status" value="1"/>
</dbReference>
<accession>A0A069D7S9</accession>
<dbReference type="Pfam" id="PF13483">
    <property type="entry name" value="Lactamase_B_3"/>
    <property type="match status" value="1"/>
</dbReference>
<dbReference type="Proteomes" id="UP000027601">
    <property type="component" value="Unassembled WGS sequence"/>
</dbReference>
<dbReference type="STRING" id="1121097.GCA_000428125_01645"/>
<dbReference type="InterPro" id="IPR036866">
    <property type="entry name" value="RibonucZ/Hydroxyglut_hydro"/>
</dbReference>
<keyword evidence="1" id="KW-0378">Hydrolase</keyword>
<organism evidence="1 2">
    <name type="scientific">Bacteroides graminisolvens DSM 19988 = JCM 15093</name>
    <dbReference type="NCBI Taxonomy" id="1121097"/>
    <lineage>
        <taxon>Bacteria</taxon>
        <taxon>Pseudomonadati</taxon>
        <taxon>Bacteroidota</taxon>
        <taxon>Bacteroidia</taxon>
        <taxon>Bacteroidales</taxon>
        <taxon>Bacteroidaceae</taxon>
        <taxon>Bacteroides</taxon>
    </lineage>
</organism>
<dbReference type="PANTHER" id="PTHR42967:SF1">
    <property type="entry name" value="MBL FOLD METALLO-HYDROLASE"/>
    <property type="match status" value="1"/>
</dbReference>
<gene>
    <name evidence="1" type="ORF">JCM15093_1398</name>
</gene>
<protein>
    <submittedName>
        <fullName evidence="1">Metal dependent hydrolase</fullName>
    </submittedName>
</protein>
<dbReference type="GO" id="GO:0016787">
    <property type="term" value="F:hydrolase activity"/>
    <property type="evidence" value="ECO:0007669"/>
    <property type="project" value="UniProtKB-KW"/>
</dbReference>
<dbReference type="eggNOG" id="COG2220">
    <property type="taxonomic scope" value="Bacteria"/>
</dbReference>
<keyword evidence="2" id="KW-1185">Reference proteome</keyword>
<dbReference type="PANTHER" id="PTHR42967">
    <property type="entry name" value="METAL DEPENDENT HYDROLASE"/>
    <property type="match status" value="1"/>
</dbReference>
<dbReference type="EMBL" id="BAJS01000005">
    <property type="protein sequence ID" value="GAK36249.1"/>
    <property type="molecule type" value="Genomic_DNA"/>
</dbReference>